<reference evidence="1 2" key="1">
    <citation type="submission" date="2013-12" db="EMBL/GenBank/DDBJ databases">
        <authorList>
            <consortium name="DOE Joint Genome Institute"/>
            <person name="Eisen J."/>
            <person name="Huntemann M."/>
            <person name="Han J."/>
            <person name="Chen A."/>
            <person name="Kyrpides N."/>
            <person name="Mavromatis K."/>
            <person name="Markowitz V."/>
            <person name="Palaniappan K."/>
            <person name="Ivanova N."/>
            <person name="Schaumberg A."/>
            <person name="Pati A."/>
            <person name="Liolios K."/>
            <person name="Nordberg H.P."/>
            <person name="Cantor M.N."/>
            <person name="Hua S.X."/>
            <person name="Woyke T."/>
        </authorList>
    </citation>
    <scope>NUCLEOTIDE SEQUENCE [LARGE SCALE GENOMIC DNA]</scope>
    <source>
        <strain evidence="1 2">DSM 23557</strain>
    </source>
</reference>
<dbReference type="STRING" id="75906.THERU_01625"/>
<dbReference type="InterPro" id="IPR008557">
    <property type="entry name" value="PhoX"/>
</dbReference>
<dbReference type="EMBL" id="CP007028">
    <property type="protein sequence ID" value="AHE95576.1"/>
    <property type="molecule type" value="Genomic_DNA"/>
</dbReference>
<dbReference type="Proteomes" id="UP000018914">
    <property type="component" value="Chromosome"/>
</dbReference>
<dbReference type="OrthoDB" id="9801383at2"/>
<evidence type="ECO:0000313" key="1">
    <source>
        <dbReference type="EMBL" id="AHE95576.1"/>
    </source>
</evidence>
<name>W0DBE6_9AQUI</name>
<proteinExistence type="predicted"/>
<dbReference type="PANTHER" id="PTHR35399">
    <property type="entry name" value="SLR8030 PROTEIN"/>
    <property type="match status" value="1"/>
</dbReference>
<protein>
    <recommendedName>
        <fullName evidence="3">PhoX family phosphatase</fullName>
    </recommendedName>
</protein>
<dbReference type="KEGG" id="trd:THERU_01625"/>
<sequence>MGEYFGDILKRALDRRDFLKLTGASAVMLSFACGGGGGGSITGEGGITPTSSLSYKTIYPNNEDRVVVPEGYRVSILIKWGDPLDNGEPLNWNRVYEGPTTEDVERQKRCFGYNADFVGFFKLTSDRALLVVNHEYTNPELMFRGFDLNTSTPTREQADLMLHAHGVSVVEIRRKSDGSWEYVKGSPFNRRITGDTVCLISGPAMGHRLMKTSYDPNGLLVYGTLNNCAAGKTPWGTVLTCEENFHSYFGGDLSSISDDLVRSIHQRYGVPSRRARLYGFHMYYDRFNINREPNEAFRFGWVVEIDPYDHTRPPVKRTALGRFKHEAATTVVANDGRVVVYMGDDERFEYIYKFVTKGKYNPLNRTANFGLLDEGTLYVAKFNDDLTGEWIPIATVDGNRVIPNPNLPEPFQSDPVLCFINTRGAADLLGATKMDRPEDFEWNPITKSVFVALTYNERRGQSGYPGTDKANPRPLNHMGHIIEIKEQNNDPTSTRFTWVMAMLCGDPRATDENRKLYIYGQPAKETTPAISAPDNFAFDKLGNVWIATDGNPSPNRLAKNDGVYTLNVYTKELKMFLSGAPGCEICGPEFSEDYKTFFCTIQHPGEDGANTRWPYLGDGVVVPRPSVIQVQREDRKEVYL</sequence>
<dbReference type="SUPFAM" id="SSF63829">
    <property type="entry name" value="Calcium-dependent phosphotriesterase"/>
    <property type="match status" value="1"/>
</dbReference>
<organism evidence="2">
    <name type="scientific">Thermocrinis ruber</name>
    <dbReference type="NCBI Taxonomy" id="75906"/>
    <lineage>
        <taxon>Bacteria</taxon>
        <taxon>Pseudomonadati</taxon>
        <taxon>Aquificota</taxon>
        <taxon>Aquificia</taxon>
        <taxon>Aquificales</taxon>
        <taxon>Aquificaceae</taxon>
        <taxon>Thermocrinis</taxon>
    </lineage>
</organism>
<evidence type="ECO:0000313" key="2">
    <source>
        <dbReference type="Proteomes" id="UP000018914"/>
    </source>
</evidence>
<dbReference type="AlphaFoldDB" id="W0DBE6"/>
<dbReference type="eggNOG" id="COG3211">
    <property type="taxonomic scope" value="Bacteria"/>
</dbReference>
<dbReference type="RefSeq" id="WP_025305538.1">
    <property type="nucleotide sequence ID" value="NZ_CP007028.1"/>
</dbReference>
<dbReference type="Pfam" id="PF05787">
    <property type="entry name" value="PhoX"/>
    <property type="match status" value="1"/>
</dbReference>
<dbReference type="PATRIC" id="fig|75906.3.peg.318"/>
<keyword evidence="2" id="KW-1185">Reference proteome</keyword>
<dbReference type="HOGENOM" id="CLU_018570_0_0_0"/>
<dbReference type="PANTHER" id="PTHR35399:SF2">
    <property type="entry name" value="DUF839 DOMAIN-CONTAINING PROTEIN"/>
    <property type="match status" value="1"/>
</dbReference>
<gene>
    <name evidence="1" type="ORF">THERU_01625</name>
</gene>
<accession>W0DBE6</accession>
<evidence type="ECO:0008006" key="3">
    <source>
        <dbReference type="Google" id="ProtNLM"/>
    </source>
</evidence>